<dbReference type="PANTHER" id="PTHR12156:SF5">
    <property type="entry name" value="FI18040P1"/>
    <property type="match status" value="1"/>
</dbReference>
<feature type="domain" description="PH" evidence="8">
    <location>
        <begin position="1251"/>
        <end position="1354"/>
    </location>
</feature>
<evidence type="ECO:0000259" key="8">
    <source>
        <dbReference type="PROSITE" id="PS50003"/>
    </source>
</evidence>
<dbReference type="CTD" id="90102"/>
<feature type="region of interest" description="Disordered" evidence="7">
    <location>
        <begin position="604"/>
        <end position="633"/>
    </location>
</feature>
<evidence type="ECO:0000256" key="6">
    <source>
        <dbReference type="SAM" id="Coils"/>
    </source>
</evidence>
<reference evidence="9" key="2">
    <citation type="submission" date="2021-01" db="UniProtKB">
        <authorList>
            <consortium name="EnsemblMetazoa"/>
        </authorList>
    </citation>
    <scope>IDENTIFICATION</scope>
</reference>
<dbReference type="FunFam" id="2.30.29.30:FF:000006">
    <property type="entry name" value="Pleckstrin homology like domain family B member 1"/>
    <property type="match status" value="1"/>
</dbReference>
<feature type="compositionally biased region" description="Polar residues" evidence="7">
    <location>
        <begin position="421"/>
        <end position="430"/>
    </location>
</feature>
<keyword evidence="2" id="KW-0597">Phosphoprotein</keyword>
<dbReference type="SUPFAM" id="SSF49879">
    <property type="entry name" value="SMAD/FHA domain"/>
    <property type="match status" value="1"/>
</dbReference>
<sequence length="1361" mass="152724">MDVLRNGLYNHLNENEKPYTTKFGVWVPPAKLKNMQTTELIVTDHVLTSEELNELRMSNNWEDSLKRTQKIIQDGSLELSETGRALKVQSERPHLVSLGGSRISTAVTLLPLPEGKTNIGTNEASVRQDVLITGRDVLPQHCCVENLNDTVVLYPIGACSVDGDRITSPTKLTQGAMLCFGKSCFFRFNNPSEAKQLKQDLMGRNGIDNGVRTTYGSDAQNGNHQENGETHNSVGFTEAMTPSGRPVHLRLNNTNSNHNAIVKSPLEESIEAELREIMRQVSSDEDLLSETYCNKYALSESPEKQDENDAVFSPISGLSANPDVWADTGKNSSGTTMFPFGTSMEMRETAICDDDFEESDGTNATNDYQPPVSAIRSKFEDSVRYSEGGSSKKLHVGVTTSPHGTLEHKRGPHSPSRVKLGQSSLYSNKTPPKKSDQMDRSSSGSSLSSTSLTTVTSNATERGSSGSEQSGISLASSSSSEIIGQNVMLTSQSQLHTPITQVGTSVPNSKLNGDAILRFKADTPPEIRSGVLPPELSRLVNEEEPRHTLILDPDEFEDPEQKELCMQHKMAVEDRKQEQKMATLERLRMEEILNICAEYEEQIKHEKTSGKPSESELSDSTIESGSSTPRDVHTPTFPLEAFPAFPTNVSVLETNMDEVDAARDAIPAQVVSESSTVSASSTLSVTENEPPRVWFEKLKDPDSNAPADVVAGAVKVEEARAVEAKAEEAKAEVSSAVKAAAEDTRSGDEGSPPPKPPRSRSSLDGIEDMKAGDEMERLRVEEARRRLQSLERQHFEFKQKIETSPREEQEELLSLARRDSIQLDSERKKFEDLEFRQLEIEAKIEEEKEIQEKRLSLEEDEEEEKMKNSKETVYDINKQMNYIISDAKRQAETIEKKKVAAIGHLEKEKKMLLSIEKQYNNLVLYYSRHILPSQKDTPEMMKIKDMAERRLRLAPELSLSDEYLARRKTSGTLTPNTGVKGEGGSPSMSPASSNNALSRAGTTILDIERHRKLTLEETGEQVIEKEKSRLMEMRKKAADEVKLQWEEQRKQRELLRSPTSTTSSSSSPHNSISSPTHLGSPSHLPYRLESPSSLGYSDCTSVSSFESIEGHLDFGGRSGHSTPSRTFSGSFVNMSREERDKLLIMEKALRDAQVEKMALLEQQERLKQVEEKALQEEIIRREELEKKLKEETNMREELVEEQVKLREKARNVQSRPLTRYLPITSEDFDLRAHVETAGHSVDTCPYIAITKNTCRGYVTKMGGRIKTWRKRWFVFSRTKRSFLYYSSDKDETKPKGGMYFQAVQDVYFDHLRPYKSPNPTLTFCIKTKERTYFLVAPSPESMRIWMDVIVTGAEGYMQFKS</sequence>
<keyword evidence="3 6" id="KW-0175">Coiled coil</keyword>
<evidence type="ECO:0000313" key="9">
    <source>
        <dbReference type="EnsemblMetazoa" id="XP_011678771"/>
    </source>
</evidence>
<dbReference type="EnsemblMetazoa" id="XM_011680469">
    <property type="protein sequence ID" value="XP_011678771"/>
    <property type="gene ID" value="LOC577428"/>
</dbReference>
<dbReference type="CDD" id="cd22713">
    <property type="entry name" value="FHA_PHLB1"/>
    <property type="match status" value="1"/>
</dbReference>
<keyword evidence="10" id="KW-1185">Reference proteome</keyword>
<evidence type="ECO:0000256" key="2">
    <source>
        <dbReference type="ARBA" id="ARBA00022553"/>
    </source>
</evidence>
<feature type="region of interest" description="Disordered" evidence="7">
    <location>
        <begin position="384"/>
        <end position="477"/>
    </location>
</feature>
<keyword evidence="1" id="KW-0488">Methylation</keyword>
<dbReference type="InterPro" id="IPR008984">
    <property type="entry name" value="SMAD_FHA_dom_sf"/>
</dbReference>
<dbReference type="Gene3D" id="2.30.29.30">
    <property type="entry name" value="Pleckstrin-homology domain (PH domain)/Phosphotyrosine-binding domain (PTB)"/>
    <property type="match status" value="1"/>
</dbReference>
<feature type="compositionally biased region" description="Low complexity" evidence="7">
    <location>
        <begin position="985"/>
        <end position="998"/>
    </location>
</feature>
<accession>A0A7M7LTQ3</accession>
<evidence type="ECO:0000256" key="1">
    <source>
        <dbReference type="ARBA" id="ARBA00022481"/>
    </source>
</evidence>
<feature type="coiled-coil region" evidence="6">
    <location>
        <begin position="840"/>
        <end position="872"/>
    </location>
</feature>
<dbReference type="GeneID" id="577428"/>
<name>A0A7M7LTQ3_STRPU</name>
<evidence type="ECO:0000256" key="4">
    <source>
        <dbReference type="ARBA" id="ARBA00069090"/>
    </source>
</evidence>
<feature type="compositionally biased region" description="Low complexity" evidence="7">
    <location>
        <begin position="1057"/>
        <end position="1076"/>
    </location>
</feature>
<dbReference type="SMART" id="SM00233">
    <property type="entry name" value="PH"/>
    <property type="match status" value="1"/>
</dbReference>
<feature type="region of interest" description="Disordered" evidence="7">
    <location>
        <begin position="1049"/>
        <end position="1086"/>
    </location>
</feature>
<evidence type="ECO:0000256" key="3">
    <source>
        <dbReference type="ARBA" id="ARBA00023054"/>
    </source>
</evidence>
<dbReference type="Gene3D" id="2.60.200.20">
    <property type="match status" value="1"/>
</dbReference>
<feature type="coiled-coil region" evidence="6">
    <location>
        <begin position="773"/>
        <end position="800"/>
    </location>
</feature>
<reference evidence="10" key="1">
    <citation type="submission" date="2015-02" db="EMBL/GenBank/DDBJ databases">
        <title>Genome sequencing for Strongylocentrotus purpuratus.</title>
        <authorList>
            <person name="Murali S."/>
            <person name="Liu Y."/>
            <person name="Vee V."/>
            <person name="English A."/>
            <person name="Wang M."/>
            <person name="Skinner E."/>
            <person name="Han Y."/>
            <person name="Muzny D.M."/>
            <person name="Worley K.C."/>
            <person name="Gibbs R.A."/>
        </authorList>
    </citation>
    <scope>NUCLEOTIDE SEQUENCE</scope>
</reference>
<dbReference type="SUPFAM" id="SSF50729">
    <property type="entry name" value="PH domain-like"/>
    <property type="match status" value="1"/>
</dbReference>
<protein>
    <recommendedName>
        <fullName evidence="4">Pleckstrin homology-like domain family B member 1</fullName>
    </recommendedName>
    <alternativeName>
        <fullName evidence="5">Protein LL5-alpha</fullName>
    </alternativeName>
</protein>
<feature type="region of interest" description="Disordered" evidence="7">
    <location>
        <begin position="965"/>
        <end position="999"/>
    </location>
</feature>
<organism evidence="9 10">
    <name type="scientific">Strongylocentrotus purpuratus</name>
    <name type="common">Purple sea urchin</name>
    <dbReference type="NCBI Taxonomy" id="7668"/>
    <lineage>
        <taxon>Eukaryota</taxon>
        <taxon>Metazoa</taxon>
        <taxon>Echinodermata</taxon>
        <taxon>Eleutherozoa</taxon>
        <taxon>Echinozoa</taxon>
        <taxon>Echinoidea</taxon>
        <taxon>Euechinoidea</taxon>
        <taxon>Echinacea</taxon>
        <taxon>Camarodonta</taxon>
        <taxon>Echinidea</taxon>
        <taxon>Strongylocentrotidae</taxon>
        <taxon>Strongylocentrotus</taxon>
    </lineage>
</organism>
<evidence type="ECO:0000256" key="7">
    <source>
        <dbReference type="SAM" id="MobiDB-lite"/>
    </source>
</evidence>
<feature type="compositionally biased region" description="Polar residues" evidence="7">
    <location>
        <begin position="618"/>
        <end position="629"/>
    </location>
</feature>
<evidence type="ECO:0000313" key="10">
    <source>
        <dbReference type="Proteomes" id="UP000007110"/>
    </source>
</evidence>
<dbReference type="FunFam" id="2.60.200.20:FF:000004">
    <property type="entry name" value="pleckstrin homology-like domain family B member 1 isoform X1"/>
    <property type="match status" value="1"/>
</dbReference>
<feature type="coiled-coil region" evidence="6">
    <location>
        <begin position="1149"/>
        <end position="1215"/>
    </location>
</feature>
<feature type="compositionally biased region" description="Low complexity" evidence="7">
    <location>
        <begin position="441"/>
        <end position="477"/>
    </location>
</feature>
<dbReference type="InterPro" id="IPR011993">
    <property type="entry name" value="PH-like_dom_sf"/>
</dbReference>
<evidence type="ECO:0000256" key="5">
    <source>
        <dbReference type="ARBA" id="ARBA00077655"/>
    </source>
</evidence>
<dbReference type="PANTHER" id="PTHR12156">
    <property type="entry name" value="PLECKSTRIN HOMOLOGY-LIKE DOMAIN, FAMILY B, MEMBER 3"/>
    <property type="match status" value="1"/>
</dbReference>
<dbReference type="InterPro" id="IPR052212">
    <property type="entry name" value="PH-like_domain"/>
</dbReference>
<dbReference type="Pfam" id="PF00169">
    <property type="entry name" value="PH"/>
    <property type="match status" value="1"/>
</dbReference>
<dbReference type="PROSITE" id="PS50003">
    <property type="entry name" value="PH_DOMAIN"/>
    <property type="match status" value="1"/>
</dbReference>
<dbReference type="Proteomes" id="UP000007110">
    <property type="component" value="Unassembled WGS sequence"/>
</dbReference>
<feature type="region of interest" description="Disordered" evidence="7">
    <location>
        <begin position="725"/>
        <end position="773"/>
    </location>
</feature>
<proteinExistence type="predicted"/>
<dbReference type="RefSeq" id="XP_011678771.2">
    <property type="nucleotide sequence ID" value="XM_011680469.2"/>
</dbReference>
<dbReference type="InterPro" id="IPR001849">
    <property type="entry name" value="PH_domain"/>
</dbReference>